<sequence>MWTNILWVALGGALGTLLRYGINLWALPTGYPIGTVLENIIGSFLLAFLAALFIFYSHHEWFRLSAGVGFCGSLTTMSTFSADTFLLIARDEALLALLYGGTTFIGALFSAFLGLYLGRYLIDWLKVKGLNERE</sequence>
<feature type="transmembrane region" description="Helical" evidence="10">
    <location>
        <begin position="36"/>
        <end position="56"/>
    </location>
</feature>
<evidence type="ECO:0000256" key="2">
    <source>
        <dbReference type="ARBA" id="ARBA00022475"/>
    </source>
</evidence>
<dbReference type="GO" id="GO:0140114">
    <property type="term" value="P:cellular detoxification of fluoride"/>
    <property type="evidence" value="ECO:0007669"/>
    <property type="project" value="UniProtKB-UniRule"/>
</dbReference>
<reference evidence="11 12" key="1">
    <citation type="submission" date="2019-10" db="EMBL/GenBank/DDBJ databases">
        <title>Whole-genome sequence of the extremophile Heliorestis acidaminivorans DSM 24790.</title>
        <authorList>
            <person name="Kyndt J.A."/>
            <person name="Meyer T.E."/>
        </authorList>
    </citation>
    <scope>NUCLEOTIDE SEQUENCE [LARGE SCALE GENOMIC DNA]</scope>
    <source>
        <strain evidence="11 12">DSM 24790</strain>
    </source>
</reference>
<protein>
    <recommendedName>
        <fullName evidence="10">Fluoride-specific ion channel FluC</fullName>
    </recommendedName>
</protein>
<feature type="transmembrane region" description="Helical" evidence="10">
    <location>
        <begin position="94"/>
        <end position="118"/>
    </location>
</feature>
<evidence type="ECO:0000256" key="1">
    <source>
        <dbReference type="ARBA" id="ARBA00004651"/>
    </source>
</evidence>
<keyword evidence="2 10" id="KW-1003">Cell membrane</keyword>
<dbReference type="OrthoDB" id="9815830at2"/>
<dbReference type="AlphaFoldDB" id="A0A6I0F5W0"/>
<keyword evidence="10" id="KW-0915">Sodium</keyword>
<evidence type="ECO:0000256" key="3">
    <source>
        <dbReference type="ARBA" id="ARBA00022692"/>
    </source>
</evidence>
<gene>
    <name evidence="10" type="primary">fluC</name>
    <name evidence="10" type="synonym">crcB</name>
    <name evidence="11" type="ORF">F9B85_00525</name>
</gene>
<feature type="binding site" evidence="10">
    <location>
        <position position="75"/>
    </location>
    <ligand>
        <name>Na(+)</name>
        <dbReference type="ChEBI" id="CHEBI:29101"/>
        <note>structural</note>
    </ligand>
</feature>
<dbReference type="Proteomes" id="UP000468766">
    <property type="component" value="Unassembled WGS sequence"/>
</dbReference>
<comment type="catalytic activity">
    <reaction evidence="8">
        <text>fluoride(in) = fluoride(out)</text>
        <dbReference type="Rhea" id="RHEA:76159"/>
        <dbReference type="ChEBI" id="CHEBI:17051"/>
    </reaction>
    <physiologicalReaction direction="left-to-right" evidence="8">
        <dbReference type="Rhea" id="RHEA:76160"/>
    </physiologicalReaction>
</comment>
<dbReference type="EMBL" id="WBXO01000001">
    <property type="protein sequence ID" value="KAB2954217.1"/>
    <property type="molecule type" value="Genomic_DNA"/>
</dbReference>
<evidence type="ECO:0000256" key="10">
    <source>
        <dbReference type="HAMAP-Rule" id="MF_00454"/>
    </source>
</evidence>
<evidence type="ECO:0000313" key="12">
    <source>
        <dbReference type="Proteomes" id="UP000468766"/>
    </source>
</evidence>
<dbReference type="GO" id="GO:0046872">
    <property type="term" value="F:metal ion binding"/>
    <property type="evidence" value="ECO:0007669"/>
    <property type="project" value="UniProtKB-KW"/>
</dbReference>
<accession>A0A6I0F5W0</accession>
<keyword evidence="4 10" id="KW-1133">Transmembrane helix</keyword>
<dbReference type="InterPro" id="IPR003691">
    <property type="entry name" value="FluC"/>
</dbReference>
<evidence type="ECO:0000256" key="8">
    <source>
        <dbReference type="ARBA" id="ARBA00035585"/>
    </source>
</evidence>
<evidence type="ECO:0000313" key="11">
    <source>
        <dbReference type="EMBL" id="KAB2954217.1"/>
    </source>
</evidence>
<comment type="subcellular location">
    <subcellularLocation>
        <location evidence="1 10">Cell membrane</location>
        <topology evidence="1 10">Multi-pass membrane protein</topology>
    </subcellularLocation>
</comment>
<comment type="activity regulation">
    <text evidence="10">Na(+) is not transported, but it plays an essential structural role and its presence is essential for fluoride channel function.</text>
</comment>
<comment type="function">
    <text evidence="9 10">Fluoride-specific ion channel. Important for reducing fluoride concentration in the cell, thus reducing its toxicity.</text>
</comment>
<evidence type="ECO:0000256" key="6">
    <source>
        <dbReference type="ARBA" id="ARBA00023303"/>
    </source>
</evidence>
<organism evidence="11 12">
    <name type="scientific">Heliorestis acidaminivorans</name>
    <dbReference type="NCBI Taxonomy" id="553427"/>
    <lineage>
        <taxon>Bacteria</taxon>
        <taxon>Bacillati</taxon>
        <taxon>Bacillota</taxon>
        <taxon>Clostridia</taxon>
        <taxon>Eubacteriales</taxon>
        <taxon>Heliobacteriaceae</taxon>
        <taxon>Heliorestis</taxon>
    </lineage>
</organism>
<keyword evidence="3 10" id="KW-0812">Transmembrane</keyword>
<keyword evidence="5 10" id="KW-0472">Membrane</keyword>
<name>A0A6I0F5W0_9FIRM</name>
<keyword evidence="10" id="KW-0406">Ion transport</keyword>
<evidence type="ECO:0000256" key="9">
    <source>
        <dbReference type="ARBA" id="ARBA00049940"/>
    </source>
</evidence>
<feature type="transmembrane region" description="Helical" evidence="10">
    <location>
        <begin position="68"/>
        <end position="88"/>
    </location>
</feature>
<evidence type="ECO:0000256" key="5">
    <source>
        <dbReference type="ARBA" id="ARBA00023136"/>
    </source>
</evidence>
<dbReference type="HAMAP" id="MF_00454">
    <property type="entry name" value="FluC"/>
    <property type="match status" value="1"/>
</dbReference>
<keyword evidence="10" id="KW-0813">Transport</keyword>
<feature type="binding site" evidence="10">
    <location>
        <position position="72"/>
    </location>
    <ligand>
        <name>Na(+)</name>
        <dbReference type="ChEBI" id="CHEBI:29101"/>
        <note>structural</note>
    </ligand>
</feature>
<evidence type="ECO:0000256" key="7">
    <source>
        <dbReference type="ARBA" id="ARBA00035120"/>
    </source>
</evidence>
<keyword evidence="6 10" id="KW-0407">Ion channel</keyword>
<dbReference type="Pfam" id="PF02537">
    <property type="entry name" value="CRCB"/>
    <property type="match status" value="1"/>
</dbReference>
<evidence type="ECO:0000256" key="4">
    <source>
        <dbReference type="ARBA" id="ARBA00022989"/>
    </source>
</evidence>
<dbReference type="PANTHER" id="PTHR28259">
    <property type="entry name" value="FLUORIDE EXPORT PROTEIN 1-RELATED"/>
    <property type="match status" value="1"/>
</dbReference>
<comment type="similarity">
    <text evidence="7 10">Belongs to the fluoride channel Fluc/FEX (TC 1.A.43) family.</text>
</comment>
<keyword evidence="12" id="KW-1185">Reference proteome</keyword>
<dbReference type="GO" id="GO:0062054">
    <property type="term" value="F:fluoride channel activity"/>
    <property type="evidence" value="ECO:0007669"/>
    <property type="project" value="UniProtKB-UniRule"/>
</dbReference>
<keyword evidence="10" id="KW-0479">Metal-binding</keyword>
<dbReference type="GO" id="GO:0005886">
    <property type="term" value="C:plasma membrane"/>
    <property type="evidence" value="ECO:0007669"/>
    <property type="project" value="UniProtKB-SubCell"/>
</dbReference>
<dbReference type="RefSeq" id="WP_151617663.1">
    <property type="nucleotide sequence ID" value="NZ_WBXO01000001.1"/>
</dbReference>
<dbReference type="PANTHER" id="PTHR28259:SF1">
    <property type="entry name" value="FLUORIDE EXPORT PROTEIN 1-RELATED"/>
    <property type="match status" value="1"/>
</dbReference>
<comment type="caution">
    <text evidence="11">The sequence shown here is derived from an EMBL/GenBank/DDBJ whole genome shotgun (WGS) entry which is preliminary data.</text>
</comment>
<proteinExistence type="inferred from homology"/>